<evidence type="ECO:0000256" key="10">
    <source>
        <dbReference type="ARBA" id="ARBA00023235"/>
    </source>
</evidence>
<feature type="domain" description="PPIase cyclophilin-type" evidence="13">
    <location>
        <begin position="193"/>
        <end position="356"/>
    </location>
</feature>
<keyword evidence="10 14" id="KW-0413">Isomerase</keyword>
<dbReference type="EMBL" id="LHPF02000038">
    <property type="protein sequence ID" value="PSC68358.1"/>
    <property type="molecule type" value="Genomic_DNA"/>
</dbReference>
<feature type="region of interest" description="Disordered" evidence="12">
    <location>
        <begin position="418"/>
        <end position="548"/>
    </location>
</feature>
<dbReference type="Proteomes" id="UP000239649">
    <property type="component" value="Unassembled WGS sequence"/>
</dbReference>
<dbReference type="PRINTS" id="PR00153">
    <property type="entry name" value="CSAPPISMRASE"/>
</dbReference>
<feature type="compositionally biased region" description="Low complexity" evidence="12">
    <location>
        <begin position="430"/>
        <end position="452"/>
    </location>
</feature>
<evidence type="ECO:0000256" key="1">
    <source>
        <dbReference type="ARBA" id="ARBA00000971"/>
    </source>
</evidence>
<evidence type="ECO:0000256" key="3">
    <source>
        <dbReference type="ARBA" id="ARBA00007365"/>
    </source>
</evidence>
<keyword evidence="6" id="KW-0507">mRNA processing</keyword>
<evidence type="ECO:0000259" key="13">
    <source>
        <dbReference type="PROSITE" id="PS50072"/>
    </source>
</evidence>
<dbReference type="GO" id="GO:0008380">
    <property type="term" value="P:RNA splicing"/>
    <property type="evidence" value="ECO:0007669"/>
    <property type="project" value="UniProtKB-KW"/>
</dbReference>
<feature type="compositionally biased region" description="Low complexity" evidence="12">
    <location>
        <begin position="97"/>
        <end position="108"/>
    </location>
</feature>
<dbReference type="Pfam" id="PF00160">
    <property type="entry name" value="Pro_isomerase"/>
    <property type="match status" value="1"/>
</dbReference>
<dbReference type="AlphaFoldDB" id="A0A2P6V2N7"/>
<accession>A0A2P6V2N7</accession>
<feature type="compositionally biased region" description="Basic and acidic residues" evidence="12">
    <location>
        <begin position="495"/>
        <end position="507"/>
    </location>
</feature>
<dbReference type="EC" id="5.2.1.8" evidence="5"/>
<feature type="compositionally biased region" description="Basic and acidic residues" evidence="12">
    <location>
        <begin position="532"/>
        <end position="546"/>
    </location>
</feature>
<evidence type="ECO:0000256" key="5">
    <source>
        <dbReference type="ARBA" id="ARBA00013194"/>
    </source>
</evidence>
<feature type="compositionally biased region" description="Basic residues" evidence="12">
    <location>
        <begin position="69"/>
        <end position="78"/>
    </location>
</feature>
<evidence type="ECO:0000313" key="14">
    <source>
        <dbReference type="EMBL" id="PSC68358.1"/>
    </source>
</evidence>
<evidence type="ECO:0000256" key="11">
    <source>
        <dbReference type="ARBA" id="ARBA00023242"/>
    </source>
</evidence>
<feature type="compositionally biased region" description="Low complexity" evidence="12">
    <location>
        <begin position="122"/>
        <end position="131"/>
    </location>
</feature>
<dbReference type="GO" id="GO:0006397">
    <property type="term" value="P:mRNA processing"/>
    <property type="evidence" value="ECO:0007669"/>
    <property type="project" value="UniProtKB-KW"/>
</dbReference>
<comment type="similarity">
    <text evidence="3">Belongs to the cyclophilin-type PPIase family.</text>
</comment>
<keyword evidence="8" id="KW-0697">Rotamase</keyword>
<dbReference type="GO" id="GO:0005737">
    <property type="term" value="C:cytoplasm"/>
    <property type="evidence" value="ECO:0007669"/>
    <property type="project" value="TreeGrafter"/>
</dbReference>
<comment type="catalytic activity">
    <reaction evidence="1">
        <text>[protein]-peptidylproline (omega=180) = [protein]-peptidylproline (omega=0)</text>
        <dbReference type="Rhea" id="RHEA:16237"/>
        <dbReference type="Rhea" id="RHEA-COMP:10747"/>
        <dbReference type="Rhea" id="RHEA-COMP:10748"/>
        <dbReference type="ChEBI" id="CHEBI:83833"/>
        <dbReference type="ChEBI" id="CHEBI:83834"/>
        <dbReference type="EC" id="5.2.1.8"/>
    </reaction>
</comment>
<dbReference type="InterPro" id="IPR029000">
    <property type="entry name" value="Cyclophilin-like_dom_sf"/>
</dbReference>
<comment type="subcellular location">
    <subcellularLocation>
        <location evidence="2">Nucleus</location>
    </subcellularLocation>
</comment>
<dbReference type="SUPFAM" id="SSF50891">
    <property type="entry name" value="Cyclophilin-like"/>
    <property type="match status" value="1"/>
</dbReference>
<evidence type="ECO:0000313" key="15">
    <source>
        <dbReference type="Proteomes" id="UP000239649"/>
    </source>
</evidence>
<dbReference type="Pfam" id="PF08231">
    <property type="entry name" value="SYF2"/>
    <property type="match status" value="1"/>
</dbReference>
<keyword evidence="9" id="KW-0508">mRNA splicing</keyword>
<protein>
    <recommendedName>
        <fullName evidence="5">peptidylprolyl isomerase</fullName>
        <ecNumber evidence="5">5.2.1.8</ecNumber>
    </recommendedName>
</protein>
<gene>
    <name evidence="14" type="ORF">C2E20_8044</name>
</gene>
<evidence type="ECO:0000256" key="4">
    <source>
        <dbReference type="ARBA" id="ARBA00010028"/>
    </source>
</evidence>
<name>A0A2P6V2N7_9CHLO</name>
<feature type="compositionally biased region" description="Low complexity" evidence="12">
    <location>
        <begin position="146"/>
        <end position="161"/>
    </location>
</feature>
<dbReference type="PROSITE" id="PS50072">
    <property type="entry name" value="CSA_PPIASE_2"/>
    <property type="match status" value="1"/>
</dbReference>
<dbReference type="InterPro" id="IPR002130">
    <property type="entry name" value="Cyclophilin-type_PPIase_dom"/>
</dbReference>
<dbReference type="InterPro" id="IPR013260">
    <property type="entry name" value="mRNA_splic_SYF2"/>
</dbReference>
<dbReference type="GO" id="GO:0006457">
    <property type="term" value="P:protein folding"/>
    <property type="evidence" value="ECO:0007669"/>
    <property type="project" value="InterPro"/>
</dbReference>
<sequence length="702" mass="76314">MKARDMLATYCPQLRSSMHTRLRLSAEQPDGEIVRREIEGRVQFGLRAWLERGRRVQTADTQPATARAGSKRQIKKPAHLLDYVSEEEVEEYDGGKRTAPAAPAQQQRAGGGAAPAARKRTAPAAPTQQQQAGGGAAHAARKRKAPAAPGQQQQQQQQQQQAAERLPAPESEDEVAGSPPKALRDGLDAPRVFFDISIAGEEAGRIVVTLFVDVVPKTVENFRQLCTGEAGVGRKGKPLHYKGSIFHRVIPEFMCQGGDFTDGDGTGGESIYGDTFGDENFTLRHTDPGMLSMANAGPGTNGSQFFITTAACPWLDDKHVVFGKVTEGLPVVRRMEALGSRTGRTAQKIYIADCGELPSRRQIMAKILKEREEAAAAKRDPTFVDPDAEARARLKALQGGGAGGGALPFKTAQDELRELEEKERAEAEARQAGAAPAAAPARPQDGAAPAAATGEQSEREGGEGDDGHLPDPTAGMNPRQKKLWELQQRMKAARKANEHAVVAEKRKQAAAKADAAAGDGGAPGDRQGNKRKWFEEKQKKKAEELQRLGLDPSKAYRLDTAETAEALYKKKEKKPAPTGIEMFDQATLAAAYDKRTDNIKPDRSEYEAAKASDPEFYRAADSLRYGGTSQPSEAAVDRMVAELNERKNKNFSRRRAFRADKDVDYINDRNAHFNAKIERAFGTATAEIKANLERGTALPDHR</sequence>
<dbReference type="InterPro" id="IPR020892">
    <property type="entry name" value="Cyclophilin-type_PPIase_CS"/>
</dbReference>
<dbReference type="Gene3D" id="2.40.100.10">
    <property type="entry name" value="Cyclophilin-like"/>
    <property type="match status" value="1"/>
</dbReference>
<evidence type="ECO:0000256" key="8">
    <source>
        <dbReference type="ARBA" id="ARBA00023110"/>
    </source>
</evidence>
<dbReference type="GO" id="GO:0005681">
    <property type="term" value="C:spliceosomal complex"/>
    <property type="evidence" value="ECO:0007669"/>
    <property type="project" value="UniProtKB-KW"/>
</dbReference>
<evidence type="ECO:0000256" key="9">
    <source>
        <dbReference type="ARBA" id="ARBA00023187"/>
    </source>
</evidence>
<evidence type="ECO:0000256" key="12">
    <source>
        <dbReference type="SAM" id="MobiDB-lite"/>
    </source>
</evidence>
<comment type="caution">
    <text evidence="14">The sequence shown here is derived from an EMBL/GenBank/DDBJ whole genome shotgun (WGS) entry which is preliminary data.</text>
</comment>
<proteinExistence type="inferred from homology"/>
<comment type="similarity">
    <text evidence="4">Belongs to the SYF2 family.</text>
</comment>
<organism evidence="14 15">
    <name type="scientific">Micractinium conductrix</name>
    <dbReference type="NCBI Taxonomy" id="554055"/>
    <lineage>
        <taxon>Eukaryota</taxon>
        <taxon>Viridiplantae</taxon>
        <taxon>Chlorophyta</taxon>
        <taxon>core chlorophytes</taxon>
        <taxon>Trebouxiophyceae</taxon>
        <taxon>Chlorellales</taxon>
        <taxon>Chlorellaceae</taxon>
        <taxon>Chlorella clade</taxon>
        <taxon>Micractinium</taxon>
    </lineage>
</organism>
<dbReference type="OrthoDB" id="199717at2759"/>
<dbReference type="FunFam" id="2.40.100.10:FF:000002">
    <property type="entry name" value="Peptidyl-prolyl cis-trans isomerase"/>
    <property type="match status" value="1"/>
</dbReference>
<dbReference type="GO" id="GO:0016018">
    <property type="term" value="F:cyclosporin A binding"/>
    <property type="evidence" value="ECO:0007669"/>
    <property type="project" value="TreeGrafter"/>
</dbReference>
<evidence type="ECO:0000256" key="6">
    <source>
        <dbReference type="ARBA" id="ARBA00022664"/>
    </source>
</evidence>
<dbReference type="STRING" id="554055.A0A2P6V2N7"/>
<dbReference type="PANTHER" id="PTHR11071">
    <property type="entry name" value="PEPTIDYL-PROLYL CIS-TRANS ISOMERASE"/>
    <property type="match status" value="1"/>
</dbReference>
<evidence type="ECO:0000256" key="7">
    <source>
        <dbReference type="ARBA" id="ARBA00022728"/>
    </source>
</evidence>
<dbReference type="GO" id="GO:0003755">
    <property type="term" value="F:peptidyl-prolyl cis-trans isomerase activity"/>
    <property type="evidence" value="ECO:0007669"/>
    <property type="project" value="UniProtKB-KW"/>
</dbReference>
<keyword evidence="7" id="KW-0747">Spliceosome</keyword>
<dbReference type="PANTHER" id="PTHR11071:SF561">
    <property type="entry name" value="PEPTIDYL-PROLYL CIS-TRANS ISOMERASE D-RELATED"/>
    <property type="match status" value="1"/>
</dbReference>
<reference evidence="14 15" key="1">
    <citation type="journal article" date="2018" name="Plant J.">
        <title>Genome sequences of Chlorella sorokiniana UTEX 1602 and Micractinium conductrix SAG 241.80: implications to maltose excretion by a green alga.</title>
        <authorList>
            <person name="Arriola M.B."/>
            <person name="Velmurugan N."/>
            <person name="Zhang Y."/>
            <person name="Plunkett M.H."/>
            <person name="Hondzo H."/>
            <person name="Barney B.M."/>
        </authorList>
    </citation>
    <scope>NUCLEOTIDE SEQUENCE [LARGE SCALE GENOMIC DNA]</scope>
    <source>
        <strain evidence="14 15">SAG 241.80</strain>
    </source>
</reference>
<keyword evidence="11" id="KW-0539">Nucleus</keyword>
<keyword evidence="15" id="KW-1185">Reference proteome</keyword>
<feature type="region of interest" description="Disordered" evidence="12">
    <location>
        <begin position="57"/>
        <end position="186"/>
    </location>
</feature>
<feature type="compositionally biased region" description="Basic and acidic residues" evidence="12">
    <location>
        <begin position="456"/>
        <end position="469"/>
    </location>
</feature>
<evidence type="ECO:0000256" key="2">
    <source>
        <dbReference type="ARBA" id="ARBA00004123"/>
    </source>
</evidence>
<feature type="compositionally biased region" description="Basic and acidic residues" evidence="12">
    <location>
        <begin position="418"/>
        <end position="429"/>
    </location>
</feature>
<dbReference type="PROSITE" id="PS00170">
    <property type="entry name" value="CSA_PPIASE_1"/>
    <property type="match status" value="1"/>
</dbReference>
<dbReference type="CDD" id="cd01926">
    <property type="entry name" value="cyclophilin_ABH_like"/>
    <property type="match status" value="1"/>
</dbReference>